<name>A0ACB8E0R8_DERSI</name>
<comment type="caution">
    <text evidence="1">The sequence shown here is derived from an EMBL/GenBank/DDBJ whole genome shotgun (WGS) entry which is preliminary data.</text>
</comment>
<organism evidence="1 2">
    <name type="scientific">Dermacentor silvarum</name>
    <name type="common">Tick</name>
    <dbReference type="NCBI Taxonomy" id="543639"/>
    <lineage>
        <taxon>Eukaryota</taxon>
        <taxon>Metazoa</taxon>
        <taxon>Ecdysozoa</taxon>
        <taxon>Arthropoda</taxon>
        <taxon>Chelicerata</taxon>
        <taxon>Arachnida</taxon>
        <taxon>Acari</taxon>
        <taxon>Parasitiformes</taxon>
        <taxon>Ixodida</taxon>
        <taxon>Ixodoidea</taxon>
        <taxon>Ixodidae</taxon>
        <taxon>Rhipicephalinae</taxon>
        <taxon>Dermacentor</taxon>
    </lineage>
</organism>
<reference evidence="1" key="1">
    <citation type="submission" date="2020-05" db="EMBL/GenBank/DDBJ databases">
        <title>Large-scale comparative analyses of tick genomes elucidate their genetic diversity and vector capacities.</title>
        <authorList>
            <person name="Jia N."/>
            <person name="Wang J."/>
            <person name="Shi W."/>
            <person name="Du L."/>
            <person name="Sun Y."/>
            <person name="Zhan W."/>
            <person name="Jiang J."/>
            <person name="Wang Q."/>
            <person name="Zhang B."/>
            <person name="Ji P."/>
            <person name="Sakyi L.B."/>
            <person name="Cui X."/>
            <person name="Yuan T."/>
            <person name="Jiang B."/>
            <person name="Yang W."/>
            <person name="Lam T.T.-Y."/>
            <person name="Chang Q."/>
            <person name="Ding S."/>
            <person name="Wang X."/>
            <person name="Zhu J."/>
            <person name="Ruan X."/>
            <person name="Zhao L."/>
            <person name="Wei J."/>
            <person name="Que T."/>
            <person name="Du C."/>
            <person name="Cheng J."/>
            <person name="Dai P."/>
            <person name="Han X."/>
            <person name="Huang E."/>
            <person name="Gao Y."/>
            <person name="Liu J."/>
            <person name="Shao H."/>
            <person name="Ye R."/>
            <person name="Li L."/>
            <person name="Wei W."/>
            <person name="Wang X."/>
            <person name="Wang C."/>
            <person name="Yang T."/>
            <person name="Huo Q."/>
            <person name="Li W."/>
            <person name="Guo W."/>
            <person name="Chen H."/>
            <person name="Zhou L."/>
            <person name="Ni X."/>
            <person name="Tian J."/>
            <person name="Zhou Y."/>
            <person name="Sheng Y."/>
            <person name="Liu T."/>
            <person name="Pan Y."/>
            <person name="Xia L."/>
            <person name="Li J."/>
            <person name="Zhao F."/>
            <person name="Cao W."/>
        </authorList>
    </citation>
    <scope>NUCLEOTIDE SEQUENCE</scope>
    <source>
        <strain evidence="1">Dsil-2018</strain>
    </source>
</reference>
<evidence type="ECO:0000313" key="2">
    <source>
        <dbReference type="Proteomes" id="UP000821865"/>
    </source>
</evidence>
<proteinExistence type="predicted"/>
<dbReference type="EMBL" id="CM023470">
    <property type="protein sequence ID" value="KAH7980230.1"/>
    <property type="molecule type" value="Genomic_DNA"/>
</dbReference>
<gene>
    <name evidence="1" type="ORF">HPB49_013982</name>
</gene>
<accession>A0ACB8E0R8</accession>
<sequence length="565" mass="61189">MPSIIITIIDDVSSRASCSNAHLRKRPSGQPPFVTSPSAPRKLLRLCSVGHVAIERHPTLPAVSLGDSPEDEVRRPCPLLWAVNRLARHQLRLPMPRKRTEEIRRRRICGSHVSGRLAALSSSTGRLPSQAVALPFADRAMESEVRSRRRINLAPGSLHHCEFALSCRKHRTFADIHGGVQHHSHRLRCEYTSRLPAGNAVERAKPGSRSASSRFASVEFLSPKIALAATRKRRLRRLMLGAVRQSLQVAIGSDRHPPQDHTESCSRRSTPSAFSGSGGNVKRDAQPPSRLFAPAAANRVAPSRRGGRWGFRLKCRPAGSRHAAHGVRLLRSGAGECLLGQRAAVVMILLSGKPLGAGNEDAGGRALSLDINIQREMTAGGKSSLLDSPSNATRGATDGAGRRRRVLLANFLLSGTCADTEPEGRYLECLNQRFGEAQLNACEVMLRDLADSRRLNAHLASGDIPHCTKGEVDVSAIVVSAQFWPTFKGGTREAADVTESARVAVGYTVKLESKNNAVEVNRTTVITQLACNAIVMRGNFSCAFDISTFYVLKCTSSGTSCSTED</sequence>
<keyword evidence="2" id="KW-1185">Reference proteome</keyword>
<evidence type="ECO:0000313" key="1">
    <source>
        <dbReference type="EMBL" id="KAH7980230.1"/>
    </source>
</evidence>
<protein>
    <submittedName>
        <fullName evidence="1">Uncharacterized protein</fullName>
    </submittedName>
</protein>
<dbReference type="Proteomes" id="UP000821865">
    <property type="component" value="Chromosome 1"/>
</dbReference>